<evidence type="ECO:0000256" key="2">
    <source>
        <dbReference type="SAM" id="SignalP"/>
    </source>
</evidence>
<proteinExistence type="evidence at transcript level"/>
<feature type="region of interest" description="Disordered" evidence="1">
    <location>
        <begin position="258"/>
        <end position="292"/>
    </location>
</feature>
<name>A0A0K8RJR2_IXORI</name>
<protein>
    <submittedName>
        <fullName evidence="3">Putative myosin tail region-interacting protein mti1</fullName>
    </submittedName>
</protein>
<feature type="chain" id="PRO_5005517952" evidence="2">
    <location>
        <begin position="17"/>
        <end position="343"/>
    </location>
</feature>
<dbReference type="AlphaFoldDB" id="A0A0K8RJR2"/>
<dbReference type="PROSITE" id="PS51257">
    <property type="entry name" value="PROKAR_LIPOPROTEIN"/>
    <property type="match status" value="1"/>
</dbReference>
<reference evidence="3" key="1">
    <citation type="submission" date="2012-12" db="EMBL/GenBank/DDBJ databases">
        <title>Identification and characterization of a phenylalanine ammonia-lyase gene family in Isatis indigotica Fort.</title>
        <authorList>
            <person name="Liu Q."/>
            <person name="Chen J."/>
            <person name="Zhou X."/>
            <person name="Di P."/>
            <person name="Xiao Y."/>
            <person name="Xuan H."/>
            <person name="Zhang L."/>
            <person name="Chen W."/>
        </authorList>
    </citation>
    <scope>NUCLEOTIDE SEQUENCE</scope>
    <source>
        <tissue evidence="3">Salivary gland</tissue>
    </source>
</reference>
<keyword evidence="2" id="KW-0732">Signal</keyword>
<accession>A0A0K8RJR2</accession>
<dbReference type="EMBL" id="GADI01002468">
    <property type="protein sequence ID" value="JAA71340.1"/>
    <property type="molecule type" value="mRNA"/>
</dbReference>
<evidence type="ECO:0000313" key="3">
    <source>
        <dbReference type="EMBL" id="JAA71340.1"/>
    </source>
</evidence>
<evidence type="ECO:0000256" key="1">
    <source>
        <dbReference type="SAM" id="MobiDB-lite"/>
    </source>
</evidence>
<sequence>MKAVLSLCVVISAALACPLTDKKQPCCCDLPKICPATWNVKKFESQCSTVAFQGTWNIQMATPTYIKGNNPLKTGLFCNTYPSTRNQLVFEDTTPCDNTDYNTEYVVIDQSYNLYTQCIETTKTLFSPAYGKDSQHAIFNVGTEKYYKNPITEKYPFIDDKLIRHKIDGSCHREYTISVIGADDCWGEYMVLAVINQYDNFFCDKDYIIWVMTRDVVPKWSTYQKAFEDIQKSGLNPYHLISVDHSLDSLPSLPTAPSVPSVPSLPTSPSVPSVPTSPSVPSEPSVPTVLPGDINNVVQQTSVSKSTKKSVSNDGSTLTTTMETSTVVIEISSDFTSTYEIGQ</sequence>
<feature type="signal peptide" evidence="2">
    <location>
        <begin position="1"/>
        <end position="16"/>
    </location>
</feature>
<feature type="region of interest" description="Disordered" evidence="1">
    <location>
        <begin position="299"/>
        <end position="318"/>
    </location>
</feature>
<organism evidence="3">
    <name type="scientific">Ixodes ricinus</name>
    <name type="common">Common tick</name>
    <name type="synonym">Acarus ricinus</name>
    <dbReference type="NCBI Taxonomy" id="34613"/>
    <lineage>
        <taxon>Eukaryota</taxon>
        <taxon>Metazoa</taxon>
        <taxon>Ecdysozoa</taxon>
        <taxon>Arthropoda</taxon>
        <taxon>Chelicerata</taxon>
        <taxon>Arachnida</taxon>
        <taxon>Acari</taxon>
        <taxon>Parasitiformes</taxon>
        <taxon>Ixodida</taxon>
        <taxon>Ixodoidea</taxon>
        <taxon>Ixodidae</taxon>
        <taxon>Ixodinae</taxon>
        <taxon>Ixodes</taxon>
    </lineage>
</organism>